<protein>
    <submittedName>
        <fullName evidence="6">Uncharacterized protein</fullName>
    </submittedName>
</protein>
<dbReference type="AlphaFoldDB" id="A0A1Y1I583"/>
<evidence type="ECO:0000256" key="4">
    <source>
        <dbReference type="ARBA" id="ARBA00022989"/>
    </source>
</evidence>
<comment type="subcellular location">
    <subcellularLocation>
        <location evidence="1">Membrane</location>
        <topology evidence="1">Multi-pass membrane protein</topology>
    </subcellularLocation>
</comment>
<dbReference type="GO" id="GO:0005737">
    <property type="term" value="C:cytoplasm"/>
    <property type="evidence" value="ECO:0000318"/>
    <property type="project" value="GO_Central"/>
</dbReference>
<evidence type="ECO:0000256" key="5">
    <source>
        <dbReference type="ARBA" id="ARBA00023136"/>
    </source>
</evidence>
<evidence type="ECO:0000313" key="7">
    <source>
        <dbReference type="Proteomes" id="UP000054558"/>
    </source>
</evidence>
<dbReference type="GO" id="GO:0016020">
    <property type="term" value="C:membrane"/>
    <property type="evidence" value="ECO:0007669"/>
    <property type="project" value="UniProtKB-SubCell"/>
</dbReference>
<keyword evidence="5" id="KW-0472">Membrane</keyword>
<evidence type="ECO:0000313" key="6">
    <source>
        <dbReference type="EMBL" id="GAQ83866.1"/>
    </source>
</evidence>
<evidence type="ECO:0000256" key="3">
    <source>
        <dbReference type="ARBA" id="ARBA00022692"/>
    </source>
</evidence>
<dbReference type="OrthoDB" id="430207at2759"/>
<keyword evidence="4" id="KW-1133">Transmembrane helix</keyword>
<dbReference type="EMBL" id="DF237115">
    <property type="protein sequence ID" value="GAQ83866.1"/>
    <property type="molecule type" value="Genomic_DNA"/>
</dbReference>
<dbReference type="Proteomes" id="UP000054558">
    <property type="component" value="Unassembled WGS sequence"/>
</dbReference>
<organism evidence="6 7">
    <name type="scientific">Klebsormidium nitens</name>
    <name type="common">Green alga</name>
    <name type="synonym">Ulothrix nitens</name>
    <dbReference type="NCBI Taxonomy" id="105231"/>
    <lineage>
        <taxon>Eukaryota</taxon>
        <taxon>Viridiplantae</taxon>
        <taxon>Streptophyta</taxon>
        <taxon>Klebsormidiophyceae</taxon>
        <taxon>Klebsormidiales</taxon>
        <taxon>Klebsormidiaceae</taxon>
        <taxon>Klebsormidium</taxon>
    </lineage>
</organism>
<dbReference type="Pfam" id="PF04117">
    <property type="entry name" value="Mpv17_PMP22"/>
    <property type="match status" value="1"/>
</dbReference>
<keyword evidence="7" id="KW-1185">Reference proteome</keyword>
<dbReference type="PANTHER" id="PTHR11266">
    <property type="entry name" value="PEROXISOMAL MEMBRANE PROTEIN 2, PXMP2 MPV17"/>
    <property type="match status" value="1"/>
</dbReference>
<dbReference type="InterPro" id="IPR007248">
    <property type="entry name" value="Mpv17_PMP22"/>
</dbReference>
<dbReference type="OMA" id="DNRPPYG"/>
<proteinExistence type="inferred from homology"/>
<dbReference type="PANTHER" id="PTHR11266:SF18">
    <property type="entry name" value="OS12G0508100 PROTEIN"/>
    <property type="match status" value="1"/>
</dbReference>
<name>A0A1Y1I583_KLENI</name>
<sequence length="377" mass="40562">MTAKMLLQGFRGGASLAQGFSLGSFKLQVYGSWLEGIALQSVQTPRNLASVASTGRGLKELASFGSSQSAKQFFAASATPSIARFAGSHGTSSASSSSLATSLWGKPTNRNVSLISRHLRPFNQQATLAQKAITTQQATHGKRLAFSAAEIRSIVGKAFSQQTSSRFFSGATRIAKELGGEASGGTAAKANETSYPGKRFIEWYLQTIEEKPLLVKSLTAGAIFVASDLCAQALGGWEGGYDFPRSLRMAAFGLFMSGPLLHFWFGLMTRMYPGRDLISVCKKIFIGQTTVGPLFTAIFYSLNAALQGENADAIWARLKRDLIPTLKAGLTYWPLIDLFTYSRVPVHLMPLTNNTASFLWTIYITYIAGQGGAGDDN</sequence>
<dbReference type="STRING" id="105231.A0A1Y1I583"/>
<reference evidence="6 7" key="1">
    <citation type="journal article" date="2014" name="Nat. Commun.">
        <title>Klebsormidium flaccidum genome reveals primary factors for plant terrestrial adaptation.</title>
        <authorList>
            <person name="Hori K."/>
            <person name="Maruyama F."/>
            <person name="Fujisawa T."/>
            <person name="Togashi T."/>
            <person name="Yamamoto N."/>
            <person name="Seo M."/>
            <person name="Sato S."/>
            <person name="Yamada T."/>
            <person name="Mori H."/>
            <person name="Tajima N."/>
            <person name="Moriyama T."/>
            <person name="Ikeuchi M."/>
            <person name="Watanabe M."/>
            <person name="Wada H."/>
            <person name="Kobayashi K."/>
            <person name="Saito M."/>
            <person name="Masuda T."/>
            <person name="Sasaki-Sekimoto Y."/>
            <person name="Mashiguchi K."/>
            <person name="Awai K."/>
            <person name="Shimojima M."/>
            <person name="Masuda S."/>
            <person name="Iwai M."/>
            <person name="Nobusawa T."/>
            <person name="Narise T."/>
            <person name="Kondo S."/>
            <person name="Saito H."/>
            <person name="Sato R."/>
            <person name="Murakawa M."/>
            <person name="Ihara Y."/>
            <person name="Oshima-Yamada Y."/>
            <person name="Ohtaka K."/>
            <person name="Satoh M."/>
            <person name="Sonobe K."/>
            <person name="Ishii M."/>
            <person name="Ohtani R."/>
            <person name="Kanamori-Sato M."/>
            <person name="Honoki R."/>
            <person name="Miyazaki D."/>
            <person name="Mochizuki H."/>
            <person name="Umetsu J."/>
            <person name="Higashi K."/>
            <person name="Shibata D."/>
            <person name="Kamiya Y."/>
            <person name="Sato N."/>
            <person name="Nakamura Y."/>
            <person name="Tabata S."/>
            <person name="Ida S."/>
            <person name="Kurokawa K."/>
            <person name="Ohta H."/>
        </authorList>
    </citation>
    <scope>NUCLEOTIDE SEQUENCE [LARGE SCALE GENOMIC DNA]</scope>
    <source>
        <strain evidence="6 7">NIES-2285</strain>
    </source>
</reference>
<keyword evidence="3" id="KW-0812">Transmembrane</keyword>
<comment type="similarity">
    <text evidence="2">Belongs to the peroxisomal membrane protein PXMP2/4 family.</text>
</comment>
<gene>
    <name evidence="6" type="ORF">KFL_001660030</name>
</gene>
<evidence type="ECO:0000256" key="1">
    <source>
        <dbReference type="ARBA" id="ARBA00004141"/>
    </source>
</evidence>
<accession>A0A1Y1I583</accession>
<evidence type="ECO:0000256" key="2">
    <source>
        <dbReference type="ARBA" id="ARBA00006824"/>
    </source>
</evidence>